<comment type="caution">
    <text evidence="1">The sequence shown here is derived from an EMBL/GenBank/DDBJ whole genome shotgun (WGS) entry which is preliminary data.</text>
</comment>
<name>A0ABC8UVQ9_9AQUA</name>
<proteinExistence type="predicted"/>
<dbReference type="Proteomes" id="UP001642360">
    <property type="component" value="Unassembled WGS sequence"/>
</dbReference>
<accession>A0ABC8UVQ9</accession>
<dbReference type="EMBL" id="CAUOFW020009202">
    <property type="protein sequence ID" value="CAK9185161.1"/>
    <property type="molecule type" value="Genomic_DNA"/>
</dbReference>
<evidence type="ECO:0000313" key="2">
    <source>
        <dbReference type="Proteomes" id="UP001642360"/>
    </source>
</evidence>
<sequence length="133" mass="13824">MGVKKVMDSYGLGSGDVILVSKDLSDTIPASKDLGGAKPTAKCGLSDDDVKTEDEGEGDTVLRGWRHRSLHRCGLSGDDVVTEDEGEGEAATGDASMLLGDALQTPDWVLAGARCGPRICGQYLGVEGDAREA</sequence>
<gene>
    <name evidence="1" type="ORF">ILEXP_LOCUS55537</name>
</gene>
<keyword evidence="2" id="KW-1185">Reference proteome</keyword>
<evidence type="ECO:0000313" key="1">
    <source>
        <dbReference type="EMBL" id="CAK9185161.1"/>
    </source>
</evidence>
<dbReference type="AlphaFoldDB" id="A0ABC8UVQ9"/>
<reference evidence="1 2" key="1">
    <citation type="submission" date="2024-02" db="EMBL/GenBank/DDBJ databases">
        <authorList>
            <person name="Vignale AGUSTIN F."/>
            <person name="Sosa J E."/>
            <person name="Modenutti C."/>
        </authorList>
    </citation>
    <scope>NUCLEOTIDE SEQUENCE [LARGE SCALE GENOMIC DNA]</scope>
</reference>
<organism evidence="1 2">
    <name type="scientific">Ilex paraguariensis</name>
    <name type="common">yerba mate</name>
    <dbReference type="NCBI Taxonomy" id="185542"/>
    <lineage>
        <taxon>Eukaryota</taxon>
        <taxon>Viridiplantae</taxon>
        <taxon>Streptophyta</taxon>
        <taxon>Embryophyta</taxon>
        <taxon>Tracheophyta</taxon>
        <taxon>Spermatophyta</taxon>
        <taxon>Magnoliopsida</taxon>
        <taxon>eudicotyledons</taxon>
        <taxon>Gunneridae</taxon>
        <taxon>Pentapetalae</taxon>
        <taxon>asterids</taxon>
        <taxon>campanulids</taxon>
        <taxon>Aquifoliales</taxon>
        <taxon>Aquifoliaceae</taxon>
        <taxon>Ilex</taxon>
    </lineage>
</organism>
<protein>
    <submittedName>
        <fullName evidence="1">Uncharacterized protein</fullName>
    </submittedName>
</protein>